<dbReference type="Gene3D" id="3.40.50.150">
    <property type="entry name" value="Vaccinia Virus protein VP39"/>
    <property type="match status" value="1"/>
</dbReference>
<comment type="caution">
    <text evidence="2">The sequence shown here is derived from an EMBL/GenBank/DDBJ whole genome shotgun (WGS) entry which is preliminary data.</text>
</comment>
<dbReference type="EMBL" id="REFV01000004">
    <property type="protein sequence ID" value="RMB61022.1"/>
    <property type="molecule type" value="Genomic_DNA"/>
</dbReference>
<keyword evidence="2" id="KW-0489">Methyltransferase</keyword>
<dbReference type="GO" id="GO:0032259">
    <property type="term" value="P:methylation"/>
    <property type="evidence" value="ECO:0007669"/>
    <property type="project" value="UniProtKB-KW"/>
</dbReference>
<dbReference type="GO" id="GO:0008168">
    <property type="term" value="F:methyltransferase activity"/>
    <property type="evidence" value="ECO:0007669"/>
    <property type="project" value="UniProtKB-KW"/>
</dbReference>
<gene>
    <name evidence="2" type="ORF">EAX61_05955</name>
</gene>
<evidence type="ECO:0000313" key="3">
    <source>
        <dbReference type="Proteomes" id="UP000281985"/>
    </source>
</evidence>
<dbReference type="InterPro" id="IPR025714">
    <property type="entry name" value="Methyltranfer_dom"/>
</dbReference>
<name>A0A3M0GED5_9FLAO</name>
<protein>
    <submittedName>
        <fullName evidence="2">Methyltransferase domain-containing protein</fullName>
    </submittedName>
</protein>
<feature type="domain" description="Methyltransferase" evidence="1">
    <location>
        <begin position="58"/>
        <end position="164"/>
    </location>
</feature>
<reference evidence="2 3" key="1">
    <citation type="submission" date="2018-10" db="EMBL/GenBank/DDBJ databases">
        <title>Dokdonia luteus sp. nov., isolated from sea water.</title>
        <authorList>
            <person name="Zhou L.Y."/>
            <person name="Du Z.J."/>
        </authorList>
    </citation>
    <scope>NUCLEOTIDE SEQUENCE [LARGE SCALE GENOMIC DNA]</scope>
    <source>
        <strain evidence="2 3">SH27</strain>
    </source>
</reference>
<organism evidence="2 3">
    <name type="scientific">Dokdonia sinensis</name>
    <dbReference type="NCBI Taxonomy" id="2479847"/>
    <lineage>
        <taxon>Bacteria</taxon>
        <taxon>Pseudomonadati</taxon>
        <taxon>Bacteroidota</taxon>
        <taxon>Flavobacteriia</taxon>
        <taxon>Flavobacteriales</taxon>
        <taxon>Flavobacteriaceae</taxon>
        <taxon>Dokdonia</taxon>
    </lineage>
</organism>
<sequence>MLDLTHRSSAPELMDNPELPTSELIPALNDITKVNKLLNGNLITVKAIEKLFEEFPDKKEWSIVDFGCGDGQMLRRIARYFEKHTNALHLIGVDLNAKSIQLGKNLSTEFPNISFEQRNILEVDEKAYDCDILLCTLTMHHFNDEEIIQFMQKFQKLAGIAIVVNDLERSAVAYQLFKVFSRIFMKSKIAKHDGRISIARSFKRKELEAYARELDLKNHSITWKWAFRYLWIIKTV</sequence>
<dbReference type="InterPro" id="IPR029063">
    <property type="entry name" value="SAM-dependent_MTases_sf"/>
</dbReference>
<evidence type="ECO:0000259" key="1">
    <source>
        <dbReference type="Pfam" id="PF13847"/>
    </source>
</evidence>
<dbReference type="SUPFAM" id="SSF53335">
    <property type="entry name" value="S-adenosyl-L-methionine-dependent methyltransferases"/>
    <property type="match status" value="1"/>
</dbReference>
<evidence type="ECO:0000313" key="2">
    <source>
        <dbReference type="EMBL" id="RMB61022.1"/>
    </source>
</evidence>
<dbReference type="RefSeq" id="WP_121916756.1">
    <property type="nucleotide sequence ID" value="NZ_REFV01000004.1"/>
</dbReference>
<dbReference type="AlphaFoldDB" id="A0A3M0GED5"/>
<dbReference type="OrthoDB" id="9800454at2"/>
<accession>A0A3M0GED5</accession>
<keyword evidence="2" id="KW-0808">Transferase</keyword>
<dbReference type="Proteomes" id="UP000281985">
    <property type="component" value="Unassembled WGS sequence"/>
</dbReference>
<dbReference type="Pfam" id="PF13847">
    <property type="entry name" value="Methyltransf_31"/>
    <property type="match status" value="1"/>
</dbReference>
<dbReference type="CDD" id="cd02440">
    <property type="entry name" value="AdoMet_MTases"/>
    <property type="match status" value="1"/>
</dbReference>
<keyword evidence="3" id="KW-1185">Reference proteome</keyword>
<proteinExistence type="predicted"/>